<evidence type="ECO:0000259" key="1">
    <source>
        <dbReference type="PROSITE" id="PS50404"/>
    </source>
</evidence>
<dbReference type="RefSeq" id="WP_188699185.1">
    <property type="nucleotide sequence ID" value="NZ_BMLS01000009.1"/>
</dbReference>
<evidence type="ECO:0000313" key="3">
    <source>
        <dbReference type="EMBL" id="GGO75039.1"/>
    </source>
</evidence>
<name>A0A917Z556_9ALTE</name>
<dbReference type="SFLD" id="SFLDG01150">
    <property type="entry name" value="Main.1:_Beta-like"/>
    <property type="match status" value="1"/>
</dbReference>
<dbReference type="SUPFAM" id="SSF52833">
    <property type="entry name" value="Thioredoxin-like"/>
    <property type="match status" value="1"/>
</dbReference>
<dbReference type="InterPro" id="IPR040079">
    <property type="entry name" value="Glutathione_S-Trfase"/>
</dbReference>
<evidence type="ECO:0000259" key="2">
    <source>
        <dbReference type="PROSITE" id="PS50405"/>
    </source>
</evidence>
<dbReference type="SFLD" id="SFLDG00358">
    <property type="entry name" value="Main_(cytGST)"/>
    <property type="match status" value="1"/>
</dbReference>
<dbReference type="SFLD" id="SFLDS00019">
    <property type="entry name" value="Glutathione_Transferase_(cytos"/>
    <property type="match status" value="1"/>
</dbReference>
<sequence length="217" mass="24249">MPLVEDNKCDLVLYTNPWSRGQIVRWMLEETGVAYRQVVLNYGEQMKTPAYLAINPMGKVPTLVHEGKVVTECPAICAYLADTFPEAALAPPFYDRAAYYRWLFFAAGPLEAAIVNRLLKVEVDEDQQKMVGYGSYDKAVAVLADAVSSAPYLLGEQFTAADVYVGSHVIWGMQFESLPKRPEFERYAKRLMERPAFLAAKAIDDRLGEALKNAAQA</sequence>
<dbReference type="Gene3D" id="3.40.30.10">
    <property type="entry name" value="Glutaredoxin"/>
    <property type="match status" value="1"/>
</dbReference>
<reference evidence="3" key="2">
    <citation type="submission" date="2020-09" db="EMBL/GenBank/DDBJ databases">
        <authorList>
            <person name="Sun Q."/>
            <person name="Zhou Y."/>
        </authorList>
    </citation>
    <scope>NUCLEOTIDE SEQUENCE</scope>
    <source>
        <strain evidence="3">CGMCC 1.7086</strain>
    </source>
</reference>
<protein>
    <submittedName>
        <fullName evidence="3">Glutathione S-transferase</fullName>
    </submittedName>
</protein>
<organism evidence="3 4">
    <name type="scientific">Bowmanella pacifica</name>
    <dbReference type="NCBI Taxonomy" id="502051"/>
    <lineage>
        <taxon>Bacteria</taxon>
        <taxon>Pseudomonadati</taxon>
        <taxon>Pseudomonadota</taxon>
        <taxon>Gammaproteobacteria</taxon>
        <taxon>Alteromonadales</taxon>
        <taxon>Alteromonadaceae</taxon>
        <taxon>Bowmanella</taxon>
    </lineage>
</organism>
<dbReference type="PANTHER" id="PTHR44051:SF21">
    <property type="entry name" value="GLUTATHIONE S-TRANSFERASE FAMILY PROTEIN"/>
    <property type="match status" value="1"/>
</dbReference>
<dbReference type="PANTHER" id="PTHR44051">
    <property type="entry name" value="GLUTATHIONE S-TRANSFERASE-RELATED"/>
    <property type="match status" value="1"/>
</dbReference>
<dbReference type="InterPro" id="IPR004045">
    <property type="entry name" value="Glutathione_S-Trfase_N"/>
</dbReference>
<dbReference type="InterPro" id="IPR036249">
    <property type="entry name" value="Thioredoxin-like_sf"/>
</dbReference>
<accession>A0A917Z556</accession>
<proteinExistence type="predicted"/>
<gene>
    <name evidence="3" type="ORF">GCM10010982_39280</name>
</gene>
<evidence type="ECO:0000313" key="4">
    <source>
        <dbReference type="Proteomes" id="UP000606935"/>
    </source>
</evidence>
<dbReference type="AlphaFoldDB" id="A0A917Z556"/>
<dbReference type="PROSITE" id="PS50404">
    <property type="entry name" value="GST_NTER"/>
    <property type="match status" value="1"/>
</dbReference>
<feature type="domain" description="GST N-terminal" evidence="1">
    <location>
        <begin position="8"/>
        <end position="88"/>
    </location>
</feature>
<dbReference type="CDD" id="cd03207">
    <property type="entry name" value="GST_C_8"/>
    <property type="match status" value="1"/>
</dbReference>
<keyword evidence="4" id="KW-1185">Reference proteome</keyword>
<dbReference type="Gene3D" id="1.20.1050.10">
    <property type="match status" value="1"/>
</dbReference>
<dbReference type="CDD" id="cd03046">
    <property type="entry name" value="GST_N_GTT1_like"/>
    <property type="match status" value="1"/>
</dbReference>
<comment type="caution">
    <text evidence="3">The sequence shown here is derived from an EMBL/GenBank/DDBJ whole genome shotgun (WGS) entry which is preliminary data.</text>
</comment>
<feature type="domain" description="GST C-terminal" evidence="2">
    <location>
        <begin position="92"/>
        <end position="217"/>
    </location>
</feature>
<dbReference type="Pfam" id="PF13409">
    <property type="entry name" value="GST_N_2"/>
    <property type="match status" value="1"/>
</dbReference>
<dbReference type="InterPro" id="IPR036282">
    <property type="entry name" value="Glutathione-S-Trfase_C_sf"/>
</dbReference>
<dbReference type="InterPro" id="IPR010987">
    <property type="entry name" value="Glutathione-S-Trfase_C-like"/>
</dbReference>
<dbReference type="Proteomes" id="UP000606935">
    <property type="component" value="Unassembled WGS sequence"/>
</dbReference>
<dbReference type="PROSITE" id="PS50405">
    <property type="entry name" value="GST_CTER"/>
    <property type="match status" value="1"/>
</dbReference>
<dbReference type="SUPFAM" id="SSF47616">
    <property type="entry name" value="GST C-terminal domain-like"/>
    <property type="match status" value="1"/>
</dbReference>
<reference evidence="3" key="1">
    <citation type="journal article" date="2014" name="Int. J. Syst. Evol. Microbiol.">
        <title>Complete genome sequence of Corynebacterium casei LMG S-19264T (=DSM 44701T), isolated from a smear-ripened cheese.</title>
        <authorList>
            <consortium name="US DOE Joint Genome Institute (JGI-PGF)"/>
            <person name="Walter F."/>
            <person name="Albersmeier A."/>
            <person name="Kalinowski J."/>
            <person name="Ruckert C."/>
        </authorList>
    </citation>
    <scope>NUCLEOTIDE SEQUENCE</scope>
    <source>
        <strain evidence="3">CGMCC 1.7086</strain>
    </source>
</reference>
<dbReference type="EMBL" id="BMLS01000009">
    <property type="protein sequence ID" value="GGO75039.1"/>
    <property type="molecule type" value="Genomic_DNA"/>
</dbReference>